<feature type="binding site" evidence="5">
    <location>
        <position position="258"/>
    </location>
    <ligand>
        <name>S-adenosyl-L-methionine</name>
        <dbReference type="ChEBI" id="CHEBI:59789"/>
    </ligand>
</feature>
<evidence type="ECO:0000256" key="2">
    <source>
        <dbReference type="ARBA" id="ARBA00022679"/>
    </source>
</evidence>
<comment type="similarity">
    <text evidence="5">Belongs to the class I-like SAM-binding methyltransferase superfamily. RsmB/NOP family.</text>
</comment>
<protein>
    <submittedName>
        <fullName evidence="7">Methyltransferase</fullName>
    </submittedName>
</protein>
<dbReference type="PANTHER" id="PTHR22807">
    <property type="entry name" value="NOP2 YEAST -RELATED NOL1/NOP2/FMU SUN DOMAIN-CONTAINING"/>
    <property type="match status" value="1"/>
</dbReference>
<dbReference type="InterPro" id="IPR054728">
    <property type="entry name" value="RsmB-like_ferredoxin"/>
</dbReference>
<dbReference type="GO" id="GO:0003723">
    <property type="term" value="F:RNA binding"/>
    <property type="evidence" value="ECO:0007669"/>
    <property type="project" value="UniProtKB-UniRule"/>
</dbReference>
<evidence type="ECO:0000256" key="3">
    <source>
        <dbReference type="ARBA" id="ARBA00022691"/>
    </source>
</evidence>
<dbReference type="SUPFAM" id="SSF53335">
    <property type="entry name" value="S-adenosyl-L-methionine-dependent methyltransferases"/>
    <property type="match status" value="1"/>
</dbReference>
<evidence type="ECO:0000256" key="5">
    <source>
        <dbReference type="PROSITE-ProRule" id="PRU01023"/>
    </source>
</evidence>
<dbReference type="InterPro" id="IPR023267">
    <property type="entry name" value="RCMT"/>
</dbReference>
<dbReference type="PRINTS" id="PR02008">
    <property type="entry name" value="RCMTFAMILY"/>
</dbReference>
<proteinExistence type="inferred from homology"/>
<accession>A0A2W5VK98</accession>
<dbReference type="InterPro" id="IPR049560">
    <property type="entry name" value="MeTrfase_RsmB-F_NOP2_cat"/>
</dbReference>
<evidence type="ECO:0000259" key="6">
    <source>
        <dbReference type="PROSITE" id="PS51686"/>
    </source>
</evidence>
<evidence type="ECO:0000313" key="7">
    <source>
        <dbReference type="EMBL" id="PZR10851.1"/>
    </source>
</evidence>
<keyword evidence="4 5" id="KW-0694">RNA-binding</keyword>
<dbReference type="InterPro" id="IPR029063">
    <property type="entry name" value="SAM-dependent_MTases_sf"/>
</dbReference>
<organism evidence="7 8">
    <name type="scientific">Archangium gephyra</name>
    <dbReference type="NCBI Taxonomy" id="48"/>
    <lineage>
        <taxon>Bacteria</taxon>
        <taxon>Pseudomonadati</taxon>
        <taxon>Myxococcota</taxon>
        <taxon>Myxococcia</taxon>
        <taxon>Myxococcales</taxon>
        <taxon>Cystobacterineae</taxon>
        <taxon>Archangiaceae</taxon>
        <taxon>Archangium</taxon>
    </lineage>
</organism>
<dbReference type="AlphaFoldDB" id="A0A2W5VK98"/>
<dbReference type="EMBL" id="QFQP01000016">
    <property type="protein sequence ID" value="PZR10851.1"/>
    <property type="molecule type" value="Genomic_DNA"/>
</dbReference>
<dbReference type="GO" id="GO:0008173">
    <property type="term" value="F:RNA methyltransferase activity"/>
    <property type="evidence" value="ECO:0007669"/>
    <property type="project" value="InterPro"/>
</dbReference>
<reference evidence="7 8" key="1">
    <citation type="submission" date="2017-08" db="EMBL/GenBank/DDBJ databases">
        <title>Infants hospitalized years apart are colonized by the same room-sourced microbial strains.</title>
        <authorList>
            <person name="Brooks B."/>
            <person name="Olm M.R."/>
            <person name="Firek B.A."/>
            <person name="Baker R."/>
            <person name="Thomas B.C."/>
            <person name="Morowitz M.J."/>
            <person name="Banfield J.F."/>
        </authorList>
    </citation>
    <scope>NUCLEOTIDE SEQUENCE [LARGE SCALE GENOMIC DNA]</scope>
    <source>
        <strain evidence="7">S2_003_000_R2_14</strain>
    </source>
</reference>
<evidence type="ECO:0000313" key="8">
    <source>
        <dbReference type="Proteomes" id="UP000249061"/>
    </source>
</evidence>
<name>A0A2W5VK98_9BACT</name>
<dbReference type="Pfam" id="PF22458">
    <property type="entry name" value="RsmF-B_ferredox"/>
    <property type="match status" value="1"/>
</dbReference>
<comment type="caution">
    <text evidence="7">The sequence shown here is derived from an EMBL/GenBank/DDBJ whole genome shotgun (WGS) entry which is preliminary data.</text>
</comment>
<dbReference type="PANTHER" id="PTHR22807:SF53">
    <property type="entry name" value="RIBOSOMAL RNA SMALL SUBUNIT METHYLTRANSFERASE B-RELATED"/>
    <property type="match status" value="1"/>
</dbReference>
<keyword evidence="1 5" id="KW-0489">Methyltransferase</keyword>
<sequence>MLKGSPMRRAISEALEDGGNLGGKERRYIAFATRELSRHLRLLNLYASAHGVPMSKLHLPEDQAIFRYALWRRYVCGAGADKVMTEIALPGPLRPRSIPDQLIKTELTREVPVEVRDPADKHSFPTWLSERIAAIAPEGELDAILEALNREPTLTFRVRPIGTREALLPELKARGLQVEACEELPDAIRVTDGSRAIFETRWMKEGRLQVMDLGSQLLAAFCRARPGQVAVDFCAGAGGKTIVLADTVTPTGRVYAWDSSEKRLKEAKSRVGELKLRHVTFPTAPRIDLADLVLIDAPCSGTGTLGREPDQKWKLSVKQIDELNVTQLGILRDVARQLKPGALIVYGTCSVLREENEGVVEKFLAAVPGFTLEESLRVWPHRLEGGGFFGARLRKG</sequence>
<feature type="domain" description="SAM-dependent MTase RsmB/NOP-type" evidence="6">
    <location>
        <begin position="144"/>
        <end position="396"/>
    </location>
</feature>
<comment type="caution">
    <text evidence="5">Lacks conserved residue(s) required for the propagation of feature annotation.</text>
</comment>
<evidence type="ECO:0000256" key="4">
    <source>
        <dbReference type="ARBA" id="ARBA00022884"/>
    </source>
</evidence>
<dbReference type="InterPro" id="IPR001678">
    <property type="entry name" value="MeTrfase_RsmB-F_NOP2_dom"/>
</dbReference>
<dbReference type="Gene3D" id="3.40.50.150">
    <property type="entry name" value="Vaccinia Virus protein VP39"/>
    <property type="match status" value="1"/>
</dbReference>
<dbReference type="PROSITE" id="PS51686">
    <property type="entry name" value="SAM_MT_RSMB_NOP"/>
    <property type="match status" value="1"/>
</dbReference>
<keyword evidence="3 5" id="KW-0949">S-adenosyl-L-methionine</keyword>
<feature type="active site" description="Nucleophile" evidence="5">
    <location>
        <position position="349"/>
    </location>
</feature>
<feature type="binding site" evidence="5">
    <location>
        <position position="296"/>
    </location>
    <ligand>
        <name>S-adenosyl-L-methionine</name>
        <dbReference type="ChEBI" id="CHEBI:59789"/>
    </ligand>
</feature>
<evidence type="ECO:0000256" key="1">
    <source>
        <dbReference type="ARBA" id="ARBA00022603"/>
    </source>
</evidence>
<gene>
    <name evidence="7" type="ORF">DI536_18875</name>
</gene>
<keyword evidence="2 5" id="KW-0808">Transferase</keyword>
<dbReference type="GO" id="GO:0001510">
    <property type="term" value="P:RNA methylation"/>
    <property type="evidence" value="ECO:0007669"/>
    <property type="project" value="InterPro"/>
</dbReference>
<dbReference type="Proteomes" id="UP000249061">
    <property type="component" value="Unassembled WGS sequence"/>
</dbReference>
<dbReference type="Pfam" id="PF01189">
    <property type="entry name" value="Methyltr_RsmB-F"/>
    <property type="match status" value="1"/>
</dbReference>